<feature type="region of interest" description="Disordered" evidence="1">
    <location>
        <begin position="1"/>
        <end position="22"/>
    </location>
</feature>
<evidence type="ECO:0000256" key="1">
    <source>
        <dbReference type="SAM" id="MobiDB-lite"/>
    </source>
</evidence>
<name>A0A8S3AGU0_9BILA</name>
<dbReference type="EMBL" id="CAJOBC010164794">
    <property type="protein sequence ID" value="CAF4706486.1"/>
    <property type="molecule type" value="Genomic_DNA"/>
</dbReference>
<gene>
    <name evidence="2" type="ORF">SRO942_LOCUS51501</name>
</gene>
<sequence length="22" mass="2388">MEPQPNQEPQPNAEATTASHPL</sequence>
<dbReference type="AlphaFoldDB" id="A0A8S3AGU0"/>
<accession>A0A8S3AGU0</accession>
<evidence type="ECO:0000313" key="3">
    <source>
        <dbReference type="Proteomes" id="UP000681722"/>
    </source>
</evidence>
<feature type="compositionally biased region" description="Low complexity" evidence="1">
    <location>
        <begin position="1"/>
        <end position="15"/>
    </location>
</feature>
<dbReference type="Proteomes" id="UP000681722">
    <property type="component" value="Unassembled WGS sequence"/>
</dbReference>
<organism evidence="2 3">
    <name type="scientific">Didymodactylos carnosus</name>
    <dbReference type="NCBI Taxonomy" id="1234261"/>
    <lineage>
        <taxon>Eukaryota</taxon>
        <taxon>Metazoa</taxon>
        <taxon>Spiralia</taxon>
        <taxon>Gnathifera</taxon>
        <taxon>Rotifera</taxon>
        <taxon>Eurotatoria</taxon>
        <taxon>Bdelloidea</taxon>
        <taxon>Philodinida</taxon>
        <taxon>Philodinidae</taxon>
        <taxon>Didymodactylos</taxon>
    </lineage>
</organism>
<comment type="caution">
    <text evidence="2">The sequence shown here is derived from an EMBL/GenBank/DDBJ whole genome shotgun (WGS) entry which is preliminary data.</text>
</comment>
<evidence type="ECO:0000313" key="2">
    <source>
        <dbReference type="EMBL" id="CAF4706486.1"/>
    </source>
</evidence>
<proteinExistence type="predicted"/>
<reference evidence="2" key="1">
    <citation type="submission" date="2021-02" db="EMBL/GenBank/DDBJ databases">
        <authorList>
            <person name="Nowell W R."/>
        </authorList>
    </citation>
    <scope>NUCLEOTIDE SEQUENCE</scope>
</reference>
<protein>
    <submittedName>
        <fullName evidence="2">Uncharacterized protein</fullName>
    </submittedName>
</protein>